<dbReference type="SUPFAM" id="SSF53067">
    <property type="entry name" value="Actin-like ATPase domain"/>
    <property type="match status" value="1"/>
</dbReference>
<organism evidence="4 5">
    <name type="scientific">Cohnella phaseoli</name>
    <dbReference type="NCBI Taxonomy" id="456490"/>
    <lineage>
        <taxon>Bacteria</taxon>
        <taxon>Bacillati</taxon>
        <taxon>Bacillota</taxon>
        <taxon>Bacilli</taxon>
        <taxon>Bacillales</taxon>
        <taxon>Paenibacillaceae</taxon>
        <taxon>Cohnella</taxon>
    </lineage>
</organism>
<keyword evidence="3" id="KW-0119">Carbohydrate metabolism</keyword>
<reference evidence="4 5" key="1">
    <citation type="submission" date="2018-07" db="EMBL/GenBank/DDBJ databases">
        <title>Genomic Encyclopedia of Type Strains, Phase III (KMG-III): the genomes of soil and plant-associated and newly described type strains.</title>
        <authorList>
            <person name="Whitman W."/>
        </authorList>
    </citation>
    <scope>NUCLEOTIDE SEQUENCE [LARGE SCALE GENOMIC DNA]</scope>
    <source>
        <strain evidence="4 5">CECT 7287</strain>
    </source>
</reference>
<dbReference type="AlphaFoldDB" id="A0A3D9I4T8"/>
<dbReference type="GO" id="GO:0042732">
    <property type="term" value="P:D-xylose metabolic process"/>
    <property type="evidence" value="ECO:0007669"/>
    <property type="project" value="UniProtKB-KW"/>
</dbReference>
<keyword evidence="3" id="KW-0859">Xylose metabolism</keyword>
<dbReference type="InterPro" id="IPR043129">
    <property type="entry name" value="ATPase_NBD"/>
</dbReference>
<keyword evidence="5" id="KW-1185">Reference proteome</keyword>
<comment type="similarity">
    <text evidence="2">Belongs to the ROK (NagC/XylR) family.</text>
</comment>
<comment type="caution">
    <text evidence="4">The sequence shown here is derived from an EMBL/GenBank/DDBJ whole genome shotgun (WGS) entry which is preliminary data.</text>
</comment>
<dbReference type="Pfam" id="PF00480">
    <property type="entry name" value="ROK"/>
    <property type="match status" value="1"/>
</dbReference>
<comment type="function">
    <text evidence="1">Transcriptional repressor of xylose-utilizing enzymes.</text>
</comment>
<evidence type="ECO:0000256" key="2">
    <source>
        <dbReference type="ARBA" id="ARBA00006479"/>
    </source>
</evidence>
<dbReference type="Gene3D" id="3.30.420.40">
    <property type="match status" value="3"/>
</dbReference>
<evidence type="ECO:0000256" key="3">
    <source>
        <dbReference type="ARBA" id="ARBA00022629"/>
    </source>
</evidence>
<dbReference type="SUPFAM" id="SSF46785">
    <property type="entry name" value="Winged helix' DNA-binding domain"/>
    <property type="match status" value="1"/>
</dbReference>
<dbReference type="Gene3D" id="1.10.10.10">
    <property type="entry name" value="Winged helix-like DNA-binding domain superfamily/Winged helix DNA-binding domain"/>
    <property type="match status" value="1"/>
</dbReference>
<evidence type="ECO:0000313" key="5">
    <source>
        <dbReference type="Proteomes" id="UP000256977"/>
    </source>
</evidence>
<dbReference type="OrthoDB" id="9795247at2"/>
<evidence type="ECO:0000256" key="1">
    <source>
        <dbReference type="ARBA" id="ARBA00002486"/>
    </source>
</evidence>
<dbReference type="InterPro" id="IPR000600">
    <property type="entry name" value="ROK"/>
</dbReference>
<proteinExistence type="inferred from homology"/>
<protein>
    <submittedName>
        <fullName evidence="4">Transcriptional regulator</fullName>
    </submittedName>
</protein>
<name>A0A3D9I4T8_9BACL</name>
<dbReference type="InterPro" id="IPR036388">
    <property type="entry name" value="WH-like_DNA-bd_sf"/>
</dbReference>
<accession>A0A3D9I4T8</accession>
<dbReference type="InterPro" id="IPR036390">
    <property type="entry name" value="WH_DNA-bd_sf"/>
</dbReference>
<dbReference type="PANTHER" id="PTHR18964">
    <property type="entry name" value="ROK (REPRESSOR, ORF, KINASE) FAMILY"/>
    <property type="match status" value="1"/>
</dbReference>
<sequence length="375" mass="40563">MNKIGNQQMMRDINKSLLLHQIYAYGPISRAELARKTKLSPSTVSILIDETIREGVVYESGTSGSGVGRRMTLLSIKADSGYALGVDLGGSRCALLNMRGDIVSSETIPMLRGESEITERLPEIVAAFLESCRIDTARLRTVGVSVPGRIDATQRVVVRASPIEAENFALADVVEKATGARAFLVNDLDAAGFAERFNGAAQGLDTIVYILIGYGVGAGIVIDNRVYRGSEGGAGSLPRLYPYGTRRLAGQLAQEMPRTFPAQDAPEEILQRFVALGLEQADGPAGRQLTQATEAIVEECVSIVQLLNPQQAILSGWIAENESYFELLKTKIQSRETGKLRRPTPITAAHWKLQGAAVGAATLGLHHIFRMREVD</sequence>
<dbReference type="EMBL" id="QRDZ01000038">
    <property type="protein sequence ID" value="RED56680.1"/>
    <property type="molecule type" value="Genomic_DNA"/>
</dbReference>
<dbReference type="PANTHER" id="PTHR18964:SF149">
    <property type="entry name" value="BIFUNCTIONAL UDP-N-ACETYLGLUCOSAMINE 2-EPIMERASE_N-ACETYLMANNOSAMINE KINASE"/>
    <property type="match status" value="1"/>
</dbReference>
<evidence type="ECO:0000313" key="4">
    <source>
        <dbReference type="EMBL" id="RED56680.1"/>
    </source>
</evidence>
<dbReference type="CDD" id="cd23763">
    <property type="entry name" value="ASKHA_ATPase_ROK"/>
    <property type="match status" value="1"/>
</dbReference>
<gene>
    <name evidence="4" type="ORF">DFP98_13849</name>
</gene>
<dbReference type="RefSeq" id="WP_116064855.1">
    <property type="nucleotide sequence ID" value="NZ_QRDZ01000038.1"/>
</dbReference>
<dbReference type="Proteomes" id="UP000256977">
    <property type="component" value="Unassembled WGS sequence"/>
</dbReference>